<keyword evidence="10" id="KW-1071">Ligand-gated ion channel</keyword>
<keyword evidence="18" id="KW-1185">Reference proteome</keyword>
<dbReference type="InterPro" id="IPR001638">
    <property type="entry name" value="Solute-binding_3/MltF_N"/>
</dbReference>
<dbReference type="InterPro" id="IPR001828">
    <property type="entry name" value="ANF_lig-bd_rcpt"/>
</dbReference>
<keyword evidence="7 15" id="KW-0472">Membrane</keyword>
<dbReference type="GO" id="GO:0003676">
    <property type="term" value="F:nucleic acid binding"/>
    <property type="evidence" value="ECO:0007669"/>
    <property type="project" value="InterPro"/>
</dbReference>
<keyword evidence="6" id="KW-0406">Ion transport</keyword>
<keyword evidence="4 15" id="KW-0812">Transmembrane</keyword>
<evidence type="ECO:0000256" key="13">
    <source>
        <dbReference type="PROSITE-ProRule" id="PRU00047"/>
    </source>
</evidence>
<dbReference type="Pfam" id="PF01094">
    <property type="entry name" value="ANF_receptor"/>
    <property type="match status" value="2"/>
</dbReference>
<dbReference type="InterPro" id="IPR001878">
    <property type="entry name" value="Znf_CCHC"/>
</dbReference>
<evidence type="ECO:0000256" key="10">
    <source>
        <dbReference type="ARBA" id="ARBA00023286"/>
    </source>
</evidence>
<dbReference type="SMART" id="SM00343">
    <property type="entry name" value="ZnF_C2HC"/>
    <property type="match status" value="1"/>
</dbReference>
<evidence type="ECO:0000256" key="5">
    <source>
        <dbReference type="ARBA" id="ARBA00022989"/>
    </source>
</evidence>
<evidence type="ECO:0000256" key="8">
    <source>
        <dbReference type="ARBA" id="ARBA00023170"/>
    </source>
</evidence>
<dbReference type="InterPro" id="IPR001320">
    <property type="entry name" value="Iontro_rcpt_C"/>
</dbReference>
<dbReference type="GO" id="GO:0016020">
    <property type="term" value="C:membrane"/>
    <property type="evidence" value="ECO:0007669"/>
    <property type="project" value="UniProtKB-SubCell"/>
</dbReference>
<dbReference type="FunFam" id="3.40.50.2300:FF:000081">
    <property type="entry name" value="Glutamate receptor"/>
    <property type="match status" value="1"/>
</dbReference>
<dbReference type="PANTHER" id="PTHR34836">
    <property type="entry name" value="OS06G0188250 PROTEIN"/>
    <property type="match status" value="1"/>
</dbReference>
<evidence type="ECO:0000256" key="6">
    <source>
        <dbReference type="ARBA" id="ARBA00023065"/>
    </source>
</evidence>
<keyword evidence="8" id="KW-0675">Receptor</keyword>
<dbReference type="SUPFAM" id="SSF57756">
    <property type="entry name" value="Retrovirus zinc finger-like domains"/>
    <property type="match status" value="1"/>
</dbReference>
<dbReference type="Gene3D" id="1.10.287.70">
    <property type="match status" value="1"/>
</dbReference>
<evidence type="ECO:0000256" key="2">
    <source>
        <dbReference type="ARBA" id="ARBA00011095"/>
    </source>
</evidence>
<dbReference type="Proteomes" id="UP000238479">
    <property type="component" value="Chromosome 7"/>
</dbReference>
<evidence type="ECO:0000256" key="14">
    <source>
        <dbReference type="SAM" id="Coils"/>
    </source>
</evidence>
<sequence>MALSDWYASHPNYNTRLLLHQRNSSSDVVLSAAAALDLIKNVEVQAIVGPASSMQANFMINLGDKARVPVISFSATSPSLTSTRSPYFFRAAQNDSSQVKAISDIIQAFGWRQVVPMYIENEFGEGVIVGTTLVPVVLAFPYKESLYVESVFRKWFWALWNYILKRFYLIDKMLRMEREYNRASSSINYPPLFDGEDYSQWKIMMRAFLYSQDENMWNIVENGWEHPTKAEESKKVEGSSARVLKPRKEWTEEEVRDRTCDFKARNSLFTALSKKERMRISHCDTAKQAWDLLQVTYEGNKKVRGQKLQSRLLLEFENMTMGEEESIDDFHARLLNVTNQCRSLDDPFEEHRIVKKFLRALPSKFQAKQIAIEETQDLDTYSLDELIGNLKTFEMRIKPEKKVKNIAFSSVKKKDDVDDDYVDLSLLTKEFKNFLKNKNSFGNSSKKFPNKPKCFECGGIGHLAVDCGNKKYNSRGNKALKTTWSDSDEEANLALTSSFNSDLSDVFDLEDDSFDEETNEKCKQLYNASRIVLKKNNKLEEEIEFLRGEKEKIEKRFEISLKEWENEHTDLVAKINVVQGKVKSQNWDKEHDEITNKIKVLQVCSQGQVLKYLLRESFHTVKLFCIGMPKGEIVGTTLVPVVLAFPYKESLYVKKSYSVLIFSVIPHLSDALQEIDVRIPYRSVISPTATDDQIEAELYKLVTMQTRVFIVHMLPSLGSRIFEKAKEIGMMDKGYVWIVTNGISNVFGLFNSSFVTENMQGVLGLKTDVPNKKKLEAFRVRWKKKFQQDNPTAINVNLDVLGLWAYDTAKALAIAVEKVGSTKTFTYQKMNVSGSSNDLERFGISLIGPQLVQELLGTSFRGLSGDFSLIVNVIGTEENVVGFWTPENGLVRNLHSTKSVSRSSASNASLGSIIWPGDTSSAPKAYAKPDGETAGSYNDLVNQVFLGNYDAAVGDITIRANRSLYVDFTLPYTESGVSMIVPLEDNKSKNAWVFLEPLTWDLWLTTGCFFIFIGFVVWVLEHRINEDFRGPISYQVGTSFWFAFSTMVFAHSKFFRITLLHSLINTMGASGQLGFRYEKVQTYNSTEDLHRLFQIGSTNGDSPLARYVSRAILSVNEGGQAQKIEDRWFNRHSSCPDPNSKVSSNSLSLESFWGLFLIAGVASVLALLIFAGTFLYEHKDMLICSDSEDSSWKKLCDVLTLQIIRPKRPEEPYF</sequence>
<comment type="caution">
    <text evidence="17">The sequence shown here is derived from an EMBL/GenBank/DDBJ whole genome shotgun (WGS) entry which is preliminary data.</text>
</comment>
<dbReference type="Pfam" id="PF00060">
    <property type="entry name" value="Lig_chan"/>
    <property type="match status" value="1"/>
</dbReference>
<dbReference type="InterPro" id="IPR028082">
    <property type="entry name" value="Peripla_BP_I"/>
</dbReference>
<proteinExistence type="predicted"/>
<evidence type="ECO:0000256" key="4">
    <source>
        <dbReference type="ARBA" id="ARBA00022692"/>
    </source>
</evidence>
<evidence type="ECO:0000313" key="17">
    <source>
        <dbReference type="EMBL" id="PRQ16387.1"/>
    </source>
</evidence>
<evidence type="ECO:0000256" key="3">
    <source>
        <dbReference type="ARBA" id="ARBA00022448"/>
    </source>
</evidence>
<dbReference type="EMBL" id="PDCK01000045">
    <property type="protein sequence ID" value="PRQ16387.1"/>
    <property type="molecule type" value="Genomic_DNA"/>
</dbReference>
<dbReference type="Gramene" id="PRQ16387">
    <property type="protein sequence ID" value="PRQ16387"/>
    <property type="gene ID" value="RchiOBHm_Chr7g0183661"/>
</dbReference>
<comment type="subcellular location">
    <subcellularLocation>
        <location evidence="1">Membrane</location>
        <topology evidence="1">Multi-pass membrane protein</topology>
    </subcellularLocation>
</comment>
<keyword evidence="5 15" id="KW-1133">Transmembrane helix</keyword>
<dbReference type="GO" id="GO:0015276">
    <property type="term" value="F:ligand-gated monoatomic ion channel activity"/>
    <property type="evidence" value="ECO:0007669"/>
    <property type="project" value="InterPro"/>
</dbReference>
<dbReference type="InterPro" id="IPR036875">
    <property type="entry name" value="Znf_CCHC_sf"/>
</dbReference>
<keyword evidence="13" id="KW-0479">Metal-binding</keyword>
<dbReference type="SMART" id="SM00079">
    <property type="entry name" value="PBPe"/>
    <property type="match status" value="1"/>
</dbReference>
<keyword evidence="9" id="KW-0325">Glycoprotein</keyword>
<keyword evidence="3" id="KW-0813">Transport</keyword>
<organism evidence="17 18">
    <name type="scientific">Rosa chinensis</name>
    <name type="common">China rose</name>
    <dbReference type="NCBI Taxonomy" id="74649"/>
    <lineage>
        <taxon>Eukaryota</taxon>
        <taxon>Viridiplantae</taxon>
        <taxon>Streptophyta</taxon>
        <taxon>Embryophyta</taxon>
        <taxon>Tracheophyta</taxon>
        <taxon>Spermatophyta</taxon>
        <taxon>Magnoliopsida</taxon>
        <taxon>eudicotyledons</taxon>
        <taxon>Gunneridae</taxon>
        <taxon>Pentapetalae</taxon>
        <taxon>rosids</taxon>
        <taxon>fabids</taxon>
        <taxon>Rosales</taxon>
        <taxon>Rosaceae</taxon>
        <taxon>Rosoideae</taxon>
        <taxon>Rosoideae incertae sedis</taxon>
        <taxon>Rosa</taxon>
    </lineage>
</organism>
<dbReference type="PROSITE" id="PS50158">
    <property type="entry name" value="ZF_CCHC"/>
    <property type="match status" value="1"/>
</dbReference>
<feature type="transmembrane region" description="Helical" evidence="15">
    <location>
        <begin position="1000"/>
        <end position="1020"/>
    </location>
</feature>
<keyword evidence="14" id="KW-0175">Coiled coil</keyword>
<keyword evidence="11" id="KW-0407">Ion channel</keyword>
<dbReference type="Pfam" id="PF14223">
    <property type="entry name" value="Retrotran_gag_2"/>
    <property type="match status" value="1"/>
</dbReference>
<feature type="coiled-coil region" evidence="14">
    <location>
        <begin position="529"/>
        <end position="556"/>
    </location>
</feature>
<comment type="function">
    <text evidence="12">Glutamate-gated receptor that probably acts as a non-selective cation channel. May be involved in light-signal transduction and calcium homeostasis via the regulation of calcium influx into cells.</text>
</comment>
<evidence type="ECO:0000256" key="12">
    <source>
        <dbReference type="ARBA" id="ARBA00049638"/>
    </source>
</evidence>
<keyword evidence="13" id="KW-0863">Zinc-finger</keyword>
<evidence type="ECO:0000313" key="18">
    <source>
        <dbReference type="Proteomes" id="UP000238479"/>
    </source>
</evidence>
<dbReference type="GO" id="GO:0008270">
    <property type="term" value="F:zinc ion binding"/>
    <property type="evidence" value="ECO:0007669"/>
    <property type="project" value="UniProtKB-KW"/>
</dbReference>
<dbReference type="SUPFAM" id="SSF53822">
    <property type="entry name" value="Periplasmic binding protein-like I"/>
    <property type="match status" value="2"/>
</dbReference>
<protein>
    <submittedName>
        <fullName evidence="17">Putative transcription factor interactor and regulator CCHC(Zn) family</fullName>
    </submittedName>
</protein>
<evidence type="ECO:0000259" key="16">
    <source>
        <dbReference type="PROSITE" id="PS50158"/>
    </source>
</evidence>
<dbReference type="Gene3D" id="3.40.190.10">
    <property type="entry name" value="Periplasmic binding protein-like II"/>
    <property type="match status" value="1"/>
</dbReference>
<reference evidence="17 18" key="1">
    <citation type="journal article" date="2018" name="Nat. Genet.">
        <title>The Rosa genome provides new insights in the design of modern roses.</title>
        <authorList>
            <person name="Bendahmane M."/>
        </authorList>
    </citation>
    <scope>NUCLEOTIDE SEQUENCE [LARGE SCALE GENOMIC DNA]</scope>
    <source>
        <strain evidence="18">cv. Old Blush</strain>
    </source>
</reference>
<accession>A0A2P6P376</accession>
<keyword evidence="13" id="KW-0862">Zinc</keyword>
<evidence type="ECO:0000256" key="11">
    <source>
        <dbReference type="ARBA" id="ARBA00023303"/>
    </source>
</evidence>
<evidence type="ECO:0000256" key="1">
    <source>
        <dbReference type="ARBA" id="ARBA00004141"/>
    </source>
</evidence>
<evidence type="ECO:0000256" key="7">
    <source>
        <dbReference type="ARBA" id="ARBA00023136"/>
    </source>
</evidence>
<gene>
    <name evidence="17" type="ORF">RchiOBHm_Chr7g0183661</name>
</gene>
<evidence type="ECO:0000256" key="9">
    <source>
        <dbReference type="ARBA" id="ARBA00023180"/>
    </source>
</evidence>
<dbReference type="PANTHER" id="PTHR34836:SF1">
    <property type="entry name" value="OS09G0428600 PROTEIN"/>
    <property type="match status" value="1"/>
</dbReference>
<feature type="transmembrane region" description="Helical" evidence="15">
    <location>
        <begin position="1152"/>
        <end position="1176"/>
    </location>
</feature>
<dbReference type="Gene3D" id="3.40.50.2300">
    <property type="match status" value="2"/>
</dbReference>
<dbReference type="SUPFAM" id="SSF53850">
    <property type="entry name" value="Periplasmic binding protein-like II"/>
    <property type="match status" value="1"/>
</dbReference>
<dbReference type="AlphaFoldDB" id="A0A2P6P376"/>
<evidence type="ECO:0000256" key="15">
    <source>
        <dbReference type="SAM" id="Phobius"/>
    </source>
</evidence>
<feature type="transmembrane region" description="Helical" evidence="15">
    <location>
        <begin position="1032"/>
        <end position="1050"/>
    </location>
</feature>
<dbReference type="Pfam" id="PF00497">
    <property type="entry name" value="SBP_bac_3"/>
    <property type="match status" value="1"/>
</dbReference>
<comment type="subunit">
    <text evidence="2">May form heteromers.</text>
</comment>
<name>A0A2P6P376_ROSCH</name>
<dbReference type="InterPro" id="IPR015683">
    <property type="entry name" value="Ionotropic_Glu_rcpt"/>
</dbReference>
<feature type="domain" description="CCHC-type" evidence="16">
    <location>
        <begin position="453"/>
        <end position="467"/>
    </location>
</feature>